<gene>
    <name evidence="1" type="ORF">AGERDE_LOCUS5165</name>
</gene>
<sequence>MNTIPGISEKYYWEWPIEEIESQVNGQNGTAKMLDDVDSFNEIYK</sequence>
<organism evidence="1 2">
    <name type="scientific">Ambispora gerdemannii</name>
    <dbReference type="NCBI Taxonomy" id="144530"/>
    <lineage>
        <taxon>Eukaryota</taxon>
        <taxon>Fungi</taxon>
        <taxon>Fungi incertae sedis</taxon>
        <taxon>Mucoromycota</taxon>
        <taxon>Glomeromycotina</taxon>
        <taxon>Glomeromycetes</taxon>
        <taxon>Archaeosporales</taxon>
        <taxon>Ambisporaceae</taxon>
        <taxon>Ambispora</taxon>
    </lineage>
</organism>
<keyword evidence="2" id="KW-1185">Reference proteome</keyword>
<evidence type="ECO:0000313" key="1">
    <source>
        <dbReference type="EMBL" id="CAG8519604.1"/>
    </source>
</evidence>
<proteinExistence type="predicted"/>
<reference evidence="1" key="1">
    <citation type="submission" date="2021-06" db="EMBL/GenBank/DDBJ databases">
        <authorList>
            <person name="Kallberg Y."/>
            <person name="Tangrot J."/>
            <person name="Rosling A."/>
        </authorList>
    </citation>
    <scope>NUCLEOTIDE SEQUENCE</scope>
    <source>
        <strain evidence="1">MT106</strain>
    </source>
</reference>
<dbReference type="AlphaFoldDB" id="A0A9N9A7Z2"/>
<protein>
    <submittedName>
        <fullName evidence="1">12322_t:CDS:1</fullName>
    </submittedName>
</protein>
<dbReference type="EMBL" id="CAJVPL010000665">
    <property type="protein sequence ID" value="CAG8519604.1"/>
    <property type="molecule type" value="Genomic_DNA"/>
</dbReference>
<name>A0A9N9A7Z2_9GLOM</name>
<evidence type="ECO:0000313" key="2">
    <source>
        <dbReference type="Proteomes" id="UP000789831"/>
    </source>
</evidence>
<comment type="caution">
    <text evidence="1">The sequence shown here is derived from an EMBL/GenBank/DDBJ whole genome shotgun (WGS) entry which is preliminary data.</text>
</comment>
<accession>A0A9N9A7Z2</accession>
<dbReference type="Proteomes" id="UP000789831">
    <property type="component" value="Unassembled WGS sequence"/>
</dbReference>